<dbReference type="GO" id="GO:0005576">
    <property type="term" value="C:extracellular region"/>
    <property type="evidence" value="ECO:0007669"/>
    <property type="project" value="UniProtKB-SubCell"/>
</dbReference>
<sequence>MALFSLSFSPSILAVCLFMCCALVADSQYYGPPMGGAIGCVVTGTKLFSHGNYIRDLNAEEFQELDKYRRELIDFKEKVDAAYANIDVLMQKNGTLPVIPNRPLMPAFCASNQTTLYILGGCTVQTTMLSHKFNFKLNHKVYIGGKFARDLTEKEKNQLDLFSKQMVAANAAAAQLAAATAGTNNSTNPAAAIPSTTTVSPVTDAGRQIALDFCTEF</sequence>
<feature type="signal peptide" evidence="7">
    <location>
        <begin position="1"/>
        <end position="27"/>
    </location>
</feature>
<dbReference type="Pfam" id="PF06394">
    <property type="entry name" value="Pepsin-I3"/>
    <property type="match status" value="2"/>
</dbReference>
<dbReference type="Gene3D" id="3.30.1120.50">
    <property type="entry name" value="Pepsin inhibitor-3"/>
    <property type="match status" value="2"/>
</dbReference>
<dbReference type="InterPro" id="IPR010480">
    <property type="entry name" value="Pepsin-I3"/>
</dbReference>
<evidence type="ECO:0000256" key="2">
    <source>
        <dbReference type="ARBA" id="ARBA00008019"/>
    </source>
</evidence>
<dbReference type="Proteomes" id="UP000887574">
    <property type="component" value="Unplaced"/>
</dbReference>
<evidence type="ECO:0000256" key="5">
    <source>
        <dbReference type="ARBA" id="ARBA00023157"/>
    </source>
</evidence>
<evidence type="ECO:0000256" key="3">
    <source>
        <dbReference type="ARBA" id="ARBA00022525"/>
    </source>
</evidence>
<reference evidence="10" key="1">
    <citation type="submission" date="2022-11" db="UniProtKB">
        <authorList>
            <consortium name="WormBaseParasite"/>
        </authorList>
    </citation>
    <scope>IDENTIFICATION</scope>
</reference>
<evidence type="ECO:0000259" key="8">
    <source>
        <dbReference type="Pfam" id="PF06394"/>
    </source>
</evidence>
<dbReference type="SUPFAM" id="SSF55149">
    <property type="entry name" value="Pepsin inhibitor-3"/>
    <property type="match status" value="1"/>
</dbReference>
<keyword evidence="9" id="KW-1185">Reference proteome</keyword>
<proteinExistence type="inferred from homology"/>
<protein>
    <submittedName>
        <fullName evidence="10">Pepsin inhibitor-3-like repeated domain-containing protein</fullName>
    </submittedName>
</protein>
<feature type="chain" id="PRO_5037502741" evidence="7">
    <location>
        <begin position="28"/>
        <end position="217"/>
    </location>
</feature>
<feature type="coiled-coil region" evidence="6">
    <location>
        <begin position="58"/>
        <end position="85"/>
    </location>
</feature>
<dbReference type="PANTHER" id="PTHR37969:SF4">
    <property type="entry name" value="PEPSIN INHIBITOR-3-LIKE REPEATED DOMAIN-CONTAINING PROTEIN"/>
    <property type="match status" value="1"/>
</dbReference>
<evidence type="ECO:0000313" key="9">
    <source>
        <dbReference type="Proteomes" id="UP000887574"/>
    </source>
</evidence>
<evidence type="ECO:0000313" key="10">
    <source>
        <dbReference type="WBParaSite" id="jg21015"/>
    </source>
</evidence>
<keyword evidence="6" id="KW-0175">Coiled coil</keyword>
<dbReference type="AlphaFoldDB" id="A0A915DKQ0"/>
<keyword evidence="5" id="KW-1015">Disulfide bond</keyword>
<keyword evidence="4 7" id="KW-0732">Signal</keyword>
<evidence type="ECO:0000256" key="4">
    <source>
        <dbReference type="ARBA" id="ARBA00022729"/>
    </source>
</evidence>
<dbReference type="InterPro" id="IPR051901">
    <property type="entry name" value="Protease_Inhibitor_I33"/>
</dbReference>
<feature type="domain" description="Pepsin inhibitor-3-like repeated" evidence="8">
    <location>
        <begin position="35"/>
        <end position="81"/>
    </location>
</feature>
<feature type="domain" description="Pepsin inhibitor-3-like repeated" evidence="8">
    <location>
        <begin position="105"/>
        <end position="167"/>
    </location>
</feature>
<comment type="subcellular location">
    <subcellularLocation>
        <location evidence="1">Secreted</location>
    </subcellularLocation>
</comment>
<evidence type="ECO:0000256" key="7">
    <source>
        <dbReference type="SAM" id="SignalP"/>
    </source>
</evidence>
<dbReference type="InterPro" id="IPR038412">
    <property type="entry name" value="Pepsin-I3_sf"/>
</dbReference>
<keyword evidence="3" id="KW-0964">Secreted</keyword>
<evidence type="ECO:0000256" key="1">
    <source>
        <dbReference type="ARBA" id="ARBA00004613"/>
    </source>
</evidence>
<organism evidence="9 10">
    <name type="scientific">Ditylenchus dipsaci</name>
    <dbReference type="NCBI Taxonomy" id="166011"/>
    <lineage>
        <taxon>Eukaryota</taxon>
        <taxon>Metazoa</taxon>
        <taxon>Ecdysozoa</taxon>
        <taxon>Nematoda</taxon>
        <taxon>Chromadorea</taxon>
        <taxon>Rhabditida</taxon>
        <taxon>Tylenchina</taxon>
        <taxon>Tylenchomorpha</taxon>
        <taxon>Sphaerularioidea</taxon>
        <taxon>Anguinidae</taxon>
        <taxon>Anguininae</taxon>
        <taxon>Ditylenchus</taxon>
    </lineage>
</organism>
<name>A0A915DKQ0_9BILA</name>
<evidence type="ECO:0000256" key="6">
    <source>
        <dbReference type="SAM" id="Coils"/>
    </source>
</evidence>
<accession>A0A915DKQ0</accession>
<dbReference type="PANTHER" id="PTHR37969">
    <property type="entry name" value="PROTEIN CBG07421-RELATED"/>
    <property type="match status" value="1"/>
</dbReference>
<dbReference type="WBParaSite" id="jg21015">
    <property type="protein sequence ID" value="jg21015"/>
    <property type="gene ID" value="jg21015"/>
</dbReference>
<comment type="similarity">
    <text evidence="2">Belongs to the protease inhibitor I33 family.</text>
</comment>